<evidence type="ECO:0000313" key="5">
    <source>
        <dbReference type="Proteomes" id="UP000722485"/>
    </source>
</evidence>
<dbReference type="SMART" id="SM00248">
    <property type="entry name" value="ANK"/>
    <property type="match status" value="5"/>
</dbReference>
<dbReference type="SUPFAM" id="SSF48403">
    <property type="entry name" value="Ankyrin repeat"/>
    <property type="match status" value="1"/>
</dbReference>
<dbReference type="PROSITE" id="PS50088">
    <property type="entry name" value="ANK_REPEAT"/>
    <property type="match status" value="2"/>
</dbReference>
<feature type="repeat" description="ANK" evidence="3">
    <location>
        <begin position="71"/>
        <end position="98"/>
    </location>
</feature>
<name>A0A9P5GVW7_9HYPO</name>
<dbReference type="OrthoDB" id="539213at2759"/>
<reference evidence="4" key="1">
    <citation type="submission" date="2020-03" db="EMBL/GenBank/DDBJ databases">
        <title>Draft Genome Sequence of Cylindrodendrum hubeiense.</title>
        <authorList>
            <person name="Buettner E."/>
            <person name="Kellner H."/>
        </authorList>
    </citation>
    <scope>NUCLEOTIDE SEQUENCE</scope>
    <source>
        <strain evidence="4">IHI 201604</strain>
    </source>
</reference>
<keyword evidence="5" id="KW-1185">Reference proteome</keyword>
<dbReference type="PANTHER" id="PTHR24189">
    <property type="entry name" value="MYOTROPHIN"/>
    <property type="match status" value="1"/>
</dbReference>
<dbReference type="InterPro" id="IPR002110">
    <property type="entry name" value="Ankyrin_rpt"/>
</dbReference>
<dbReference type="Proteomes" id="UP000722485">
    <property type="component" value="Unassembled WGS sequence"/>
</dbReference>
<dbReference type="Gene3D" id="1.25.40.20">
    <property type="entry name" value="Ankyrin repeat-containing domain"/>
    <property type="match status" value="2"/>
</dbReference>
<accession>A0A9P5GVW7</accession>
<proteinExistence type="predicted"/>
<gene>
    <name evidence="4" type="ORF">G7Z17_g11432</name>
</gene>
<dbReference type="PANTHER" id="PTHR24189:SF50">
    <property type="entry name" value="ANKYRIN REPEAT AND SOCS BOX PROTEIN 2"/>
    <property type="match status" value="1"/>
</dbReference>
<protein>
    <recommendedName>
        <fullName evidence="6">Ankyrin repeat protein</fullName>
    </recommendedName>
</protein>
<sequence length="331" mass="37057">MIQKRIHTTSLVLSRVKQAIRRGNIKLKGWYGMWGQDSHLLHLACLRGNTAIAELLIENGTEVDSLDAESHTALHYAPNTHVVRFLLQKGANVNAADDSGVTSLCSLLRWRSWALETWSTEPNVAGGGGALDPSHTVQDVSGAIRFLIQEAGANIYAQRSWDSHPLRWAISAENTEGVKLLLQAGAPTNPINPSTGQRILLLKEALANKETLEIVNMLLDAGAEVEPDEFPLKEYHTQVPIIILISFAKRSPEVQVNIAHRICKRIRDINADIGGETTLFYYLYAMRMDIAKVIIQYGAEWKHRRSEFDEATWKELLGDSYEQPEEVENQE</sequence>
<dbReference type="InterPro" id="IPR036770">
    <property type="entry name" value="Ankyrin_rpt-contain_sf"/>
</dbReference>
<keyword evidence="2 3" id="KW-0040">ANK repeat</keyword>
<dbReference type="PROSITE" id="PS50297">
    <property type="entry name" value="ANK_REP_REGION"/>
    <property type="match status" value="1"/>
</dbReference>
<organism evidence="4 5">
    <name type="scientific">Cylindrodendrum hubeiense</name>
    <dbReference type="NCBI Taxonomy" id="595255"/>
    <lineage>
        <taxon>Eukaryota</taxon>
        <taxon>Fungi</taxon>
        <taxon>Dikarya</taxon>
        <taxon>Ascomycota</taxon>
        <taxon>Pezizomycotina</taxon>
        <taxon>Sordariomycetes</taxon>
        <taxon>Hypocreomycetidae</taxon>
        <taxon>Hypocreales</taxon>
        <taxon>Nectriaceae</taxon>
        <taxon>Cylindrodendrum</taxon>
    </lineage>
</organism>
<keyword evidence="1" id="KW-0677">Repeat</keyword>
<dbReference type="Pfam" id="PF12796">
    <property type="entry name" value="Ank_2"/>
    <property type="match status" value="1"/>
</dbReference>
<evidence type="ECO:0008006" key="6">
    <source>
        <dbReference type="Google" id="ProtNLM"/>
    </source>
</evidence>
<evidence type="ECO:0000313" key="4">
    <source>
        <dbReference type="EMBL" id="KAF7542604.1"/>
    </source>
</evidence>
<dbReference type="InterPro" id="IPR050745">
    <property type="entry name" value="Multifunctional_regulatory"/>
</dbReference>
<evidence type="ECO:0000256" key="1">
    <source>
        <dbReference type="ARBA" id="ARBA00022737"/>
    </source>
</evidence>
<feature type="repeat" description="ANK" evidence="3">
    <location>
        <begin position="36"/>
        <end position="68"/>
    </location>
</feature>
<comment type="caution">
    <text evidence="4">The sequence shown here is derived from an EMBL/GenBank/DDBJ whole genome shotgun (WGS) entry which is preliminary data.</text>
</comment>
<dbReference type="EMBL" id="JAANBB010000431">
    <property type="protein sequence ID" value="KAF7542604.1"/>
    <property type="molecule type" value="Genomic_DNA"/>
</dbReference>
<evidence type="ECO:0000256" key="3">
    <source>
        <dbReference type="PROSITE-ProRule" id="PRU00023"/>
    </source>
</evidence>
<evidence type="ECO:0000256" key="2">
    <source>
        <dbReference type="ARBA" id="ARBA00023043"/>
    </source>
</evidence>
<dbReference type="AlphaFoldDB" id="A0A9P5GVW7"/>